<dbReference type="AlphaFoldDB" id="A0A166ASJ1"/>
<feature type="compositionally biased region" description="Polar residues" evidence="1">
    <location>
        <begin position="413"/>
        <end position="423"/>
    </location>
</feature>
<evidence type="ECO:0000313" key="2">
    <source>
        <dbReference type="EMBL" id="KZV94769.1"/>
    </source>
</evidence>
<dbReference type="EMBL" id="KV425967">
    <property type="protein sequence ID" value="KZV94769.1"/>
    <property type="molecule type" value="Genomic_DNA"/>
</dbReference>
<evidence type="ECO:0000313" key="3">
    <source>
        <dbReference type="Proteomes" id="UP000077266"/>
    </source>
</evidence>
<evidence type="ECO:0000256" key="1">
    <source>
        <dbReference type="SAM" id="MobiDB-lite"/>
    </source>
</evidence>
<organism evidence="2 3">
    <name type="scientific">Exidia glandulosa HHB12029</name>
    <dbReference type="NCBI Taxonomy" id="1314781"/>
    <lineage>
        <taxon>Eukaryota</taxon>
        <taxon>Fungi</taxon>
        <taxon>Dikarya</taxon>
        <taxon>Basidiomycota</taxon>
        <taxon>Agaricomycotina</taxon>
        <taxon>Agaricomycetes</taxon>
        <taxon>Auriculariales</taxon>
        <taxon>Exidiaceae</taxon>
        <taxon>Exidia</taxon>
    </lineage>
</organism>
<sequence>MSSTAIGTDASSSTQEVPTGLMTLATELHLLIYQELVEVKDKMSIRSTCHTFWDYGWKSTIILYDGLPFKEVSRSLRQLDRERGRLSDISVFKVYWRKGPFLRDEDFIAHGQQSKWVWNTLVAILPFMEKLDSLTLPPQFAPHDGSMVNVTTNLRELEMIVPATAKDWFAKTRNITRLNAVKSEGMPEDHEILQYKPGDPWHGEVDMTFVAGDAALVHCVFNSRRLAPGCELVVRNPGHGVLLFEKEAENLANFLKALALEGSRLSARIEKLTLSLKYLKRVFNAPTGTAPRTILLSGPKCLILEIEPSAPTMLTLKDHCDQLSKVFRGLGIHHQPTTVKTIRITLHGHGADSMKLGHGFQKQVNTWGFTHLDYIEDPWGRQWKIIDTDSDSGSGEDTPFARFRRQRAVDRASASQRSGVATT</sequence>
<feature type="region of interest" description="Disordered" evidence="1">
    <location>
        <begin position="387"/>
        <end position="423"/>
    </location>
</feature>
<reference evidence="2 3" key="1">
    <citation type="journal article" date="2016" name="Mol. Biol. Evol.">
        <title>Comparative Genomics of Early-Diverging Mushroom-Forming Fungi Provides Insights into the Origins of Lignocellulose Decay Capabilities.</title>
        <authorList>
            <person name="Nagy L.G."/>
            <person name="Riley R."/>
            <person name="Tritt A."/>
            <person name="Adam C."/>
            <person name="Daum C."/>
            <person name="Floudas D."/>
            <person name="Sun H."/>
            <person name="Yadav J.S."/>
            <person name="Pangilinan J."/>
            <person name="Larsson K.H."/>
            <person name="Matsuura K."/>
            <person name="Barry K."/>
            <person name="Labutti K."/>
            <person name="Kuo R."/>
            <person name="Ohm R.A."/>
            <person name="Bhattacharya S.S."/>
            <person name="Shirouzu T."/>
            <person name="Yoshinaga Y."/>
            <person name="Martin F.M."/>
            <person name="Grigoriev I.V."/>
            <person name="Hibbett D.S."/>
        </authorList>
    </citation>
    <scope>NUCLEOTIDE SEQUENCE [LARGE SCALE GENOMIC DNA]</scope>
    <source>
        <strain evidence="2 3">HHB12029</strain>
    </source>
</reference>
<proteinExistence type="predicted"/>
<dbReference type="Proteomes" id="UP000077266">
    <property type="component" value="Unassembled WGS sequence"/>
</dbReference>
<accession>A0A166ASJ1</accession>
<gene>
    <name evidence="2" type="ORF">EXIGLDRAFT_766796</name>
</gene>
<keyword evidence="3" id="KW-1185">Reference proteome</keyword>
<protein>
    <submittedName>
        <fullName evidence="2">Uncharacterized protein</fullName>
    </submittedName>
</protein>
<name>A0A166ASJ1_EXIGL</name>
<dbReference type="InParanoid" id="A0A166ASJ1"/>